<evidence type="ECO:0000313" key="2">
    <source>
        <dbReference type="Proteomes" id="UP001367030"/>
    </source>
</evidence>
<dbReference type="EMBL" id="JBBKZS010000036">
    <property type="protein sequence ID" value="MEJ8859753.1"/>
    <property type="molecule type" value="Genomic_DNA"/>
</dbReference>
<sequence length="131" mass="14200">MTDQAGPVEAGVSQRVRVDWRTGQTMVQHDESFWRDHEQRRLEQGVSVPQYCSANGLALSTYRHRVSGKKRSSASAAAAKPTPSRAAAFVPVSTARSEVAALVEVALEGMTLRLSGEAAERVLYSVMARLG</sequence>
<accession>A0ABU8XIV3</accession>
<name>A0ABU8XIV3_9BURK</name>
<evidence type="ECO:0008006" key="3">
    <source>
        <dbReference type="Google" id="ProtNLM"/>
    </source>
</evidence>
<protein>
    <recommendedName>
        <fullName evidence="3">Transposase</fullName>
    </recommendedName>
</protein>
<dbReference type="Proteomes" id="UP001367030">
    <property type="component" value="Unassembled WGS sequence"/>
</dbReference>
<comment type="caution">
    <text evidence="1">The sequence shown here is derived from an EMBL/GenBank/DDBJ whole genome shotgun (WGS) entry which is preliminary data.</text>
</comment>
<organism evidence="1 2">
    <name type="scientific">Variovorax robiniae</name>
    <dbReference type="NCBI Taxonomy" id="1836199"/>
    <lineage>
        <taxon>Bacteria</taxon>
        <taxon>Pseudomonadati</taxon>
        <taxon>Pseudomonadota</taxon>
        <taxon>Betaproteobacteria</taxon>
        <taxon>Burkholderiales</taxon>
        <taxon>Comamonadaceae</taxon>
        <taxon>Variovorax</taxon>
    </lineage>
</organism>
<dbReference type="NCBIfam" id="NF047593">
    <property type="entry name" value="IS66_ISAeme5_TnpA"/>
    <property type="match status" value="1"/>
</dbReference>
<reference evidence="1 2" key="1">
    <citation type="submission" date="2024-03" db="EMBL/GenBank/DDBJ databases">
        <title>Novel species of the genus Variovorax.</title>
        <authorList>
            <person name="Liu Q."/>
            <person name="Xin Y.-H."/>
        </authorList>
    </citation>
    <scope>NUCLEOTIDE SEQUENCE [LARGE SCALE GENOMIC DNA]</scope>
    <source>
        <strain evidence="1 2">KACC 18901</strain>
    </source>
</reference>
<proteinExistence type="predicted"/>
<evidence type="ECO:0000313" key="1">
    <source>
        <dbReference type="EMBL" id="MEJ8859753.1"/>
    </source>
</evidence>
<keyword evidence="2" id="KW-1185">Reference proteome</keyword>
<gene>
    <name evidence="1" type="ORF">WKW79_34725</name>
</gene>
<dbReference type="RefSeq" id="WP_340339788.1">
    <property type="nucleotide sequence ID" value="NZ_JBBKZS010000036.1"/>
</dbReference>